<dbReference type="AlphaFoldDB" id="A0A2T3N9G7"/>
<dbReference type="RefSeq" id="WP_107299820.1">
    <property type="nucleotide sequence ID" value="NZ_PYMB01000012.1"/>
</dbReference>
<organism evidence="3 4">
    <name type="scientific">Photobacterium rosenbergii</name>
    <dbReference type="NCBI Taxonomy" id="294936"/>
    <lineage>
        <taxon>Bacteria</taxon>
        <taxon>Pseudomonadati</taxon>
        <taxon>Pseudomonadota</taxon>
        <taxon>Gammaproteobacteria</taxon>
        <taxon>Vibrionales</taxon>
        <taxon>Vibrionaceae</taxon>
        <taxon>Photobacterium</taxon>
    </lineage>
</organism>
<keyword evidence="1" id="KW-0732">Signal</keyword>
<dbReference type="Gene3D" id="3.30.310.70">
    <property type="entry name" value="TT1751-like domain"/>
    <property type="match status" value="1"/>
</dbReference>
<dbReference type="OrthoDB" id="9799367at2"/>
<accession>A0A2T3N9G7</accession>
<evidence type="ECO:0000313" key="4">
    <source>
        <dbReference type="Proteomes" id="UP000241346"/>
    </source>
</evidence>
<dbReference type="SUPFAM" id="SSF103247">
    <property type="entry name" value="TT1751-like"/>
    <property type="match status" value="1"/>
</dbReference>
<dbReference type="PANTHER" id="PTHR38342">
    <property type="entry name" value="SLR5037 PROTEIN"/>
    <property type="match status" value="1"/>
</dbReference>
<dbReference type="CDD" id="cd14797">
    <property type="entry name" value="DUF302"/>
    <property type="match status" value="1"/>
</dbReference>
<dbReference type="PANTHER" id="PTHR38342:SF2">
    <property type="entry name" value="INNER MEMBRANE OR EXPORTED"/>
    <property type="match status" value="1"/>
</dbReference>
<comment type="caution">
    <text evidence="3">The sequence shown here is derived from an EMBL/GenBank/DDBJ whole genome shotgun (WGS) entry which is preliminary data.</text>
</comment>
<dbReference type="EMBL" id="PYMB01000012">
    <property type="protein sequence ID" value="PSW10053.1"/>
    <property type="molecule type" value="Genomic_DNA"/>
</dbReference>
<protein>
    <recommendedName>
        <fullName evidence="2">DUF302 domain-containing protein</fullName>
    </recommendedName>
</protein>
<feature type="signal peptide" evidence="1">
    <location>
        <begin position="1"/>
        <end position="22"/>
    </location>
</feature>
<gene>
    <name evidence="3" type="ORF">C9J01_19555</name>
</gene>
<sequence length="157" mass="17216">MKNKLFVLILSLGLGISFPTFADSGLITVQSPHSVQETVEKLKQVLDEKGMTQFAHVKHSQSASEVGVTLRPTELLIFGNPKVGSILMECQQTTAIDLPQKALVMQNSDDEVWVLYNDPAYIADRHHIEGKVAKCDSTIDKVGKALANIMKAVTEPQ</sequence>
<evidence type="ECO:0000259" key="2">
    <source>
        <dbReference type="Pfam" id="PF03625"/>
    </source>
</evidence>
<feature type="domain" description="DUF302" evidence="2">
    <location>
        <begin position="58"/>
        <end position="119"/>
    </location>
</feature>
<name>A0A2T3N9G7_9GAMM</name>
<feature type="chain" id="PRO_5015779331" description="DUF302 domain-containing protein" evidence="1">
    <location>
        <begin position="23"/>
        <end position="157"/>
    </location>
</feature>
<dbReference type="InterPro" id="IPR035923">
    <property type="entry name" value="TT1751-like_sf"/>
</dbReference>
<reference evidence="3 4" key="1">
    <citation type="submission" date="2018-03" db="EMBL/GenBank/DDBJ databases">
        <title>Whole genome sequencing of Histamine producing bacteria.</title>
        <authorList>
            <person name="Butler K."/>
        </authorList>
    </citation>
    <scope>NUCLEOTIDE SEQUENCE [LARGE SCALE GENOMIC DNA]</scope>
    <source>
        <strain evidence="3 4">DSM 19138</strain>
    </source>
</reference>
<dbReference type="Proteomes" id="UP000241346">
    <property type="component" value="Unassembled WGS sequence"/>
</dbReference>
<evidence type="ECO:0000313" key="3">
    <source>
        <dbReference type="EMBL" id="PSW10053.1"/>
    </source>
</evidence>
<dbReference type="Pfam" id="PF03625">
    <property type="entry name" value="DUF302"/>
    <property type="match status" value="1"/>
</dbReference>
<proteinExistence type="predicted"/>
<dbReference type="InterPro" id="IPR005180">
    <property type="entry name" value="DUF302"/>
</dbReference>
<evidence type="ECO:0000256" key="1">
    <source>
        <dbReference type="SAM" id="SignalP"/>
    </source>
</evidence>